<dbReference type="Pfam" id="PF20256">
    <property type="entry name" value="MoCoBD_2"/>
    <property type="match status" value="2"/>
</dbReference>
<dbReference type="InterPro" id="IPR012368">
    <property type="entry name" value="OxRdtase_Mopterin-bd_su_IorB"/>
</dbReference>
<dbReference type="EMBL" id="AP018664">
    <property type="protein sequence ID" value="BBD98433.1"/>
    <property type="molecule type" value="Genomic_DNA"/>
</dbReference>
<evidence type="ECO:0000313" key="2">
    <source>
        <dbReference type="EMBL" id="BBD98433.1"/>
    </source>
</evidence>
<dbReference type="InterPro" id="IPR046867">
    <property type="entry name" value="AldOxase/xan_DH_MoCoBD2"/>
</dbReference>
<gene>
    <name evidence="2" type="ORF">SAMIE_1019340</name>
</gene>
<dbReference type="InterPro" id="IPR037165">
    <property type="entry name" value="AldOxase/xan_DH_Mopterin-bd_sf"/>
</dbReference>
<dbReference type="Gene3D" id="3.30.365.10">
    <property type="entry name" value="Aldehyde oxidase/xanthine dehydrogenase, molybdopterin binding domain"/>
    <property type="match status" value="4"/>
</dbReference>
<dbReference type="InterPro" id="IPR006311">
    <property type="entry name" value="TAT_signal"/>
</dbReference>
<dbReference type="PROSITE" id="PS51318">
    <property type="entry name" value="TAT"/>
    <property type="match status" value="1"/>
</dbReference>
<name>A0A494W199_9SPHN</name>
<dbReference type="AlphaFoldDB" id="A0A494W199"/>
<organism evidence="2 3">
    <name type="scientific">Sphingobium amiense</name>
    <dbReference type="NCBI Taxonomy" id="135719"/>
    <lineage>
        <taxon>Bacteria</taxon>
        <taxon>Pseudomonadati</taxon>
        <taxon>Pseudomonadota</taxon>
        <taxon>Alphaproteobacteria</taxon>
        <taxon>Sphingomonadales</taxon>
        <taxon>Sphingomonadaceae</taxon>
        <taxon>Sphingobium</taxon>
    </lineage>
</organism>
<accession>A0A494W199</accession>
<dbReference type="Gene3D" id="3.90.1170.50">
    <property type="entry name" value="Aldehyde oxidase/xanthine dehydrogenase, a/b hammerhead"/>
    <property type="match status" value="1"/>
</dbReference>
<proteinExistence type="predicted"/>
<feature type="domain" description="Aldehyde oxidase/xanthine dehydrogenase a/b hammerhead" evidence="1">
    <location>
        <begin position="216"/>
        <end position="310"/>
    </location>
</feature>
<dbReference type="InterPro" id="IPR008274">
    <property type="entry name" value="AldOxase/xan_DH_MoCoBD1"/>
</dbReference>
<dbReference type="Pfam" id="PF02738">
    <property type="entry name" value="MoCoBD_1"/>
    <property type="match status" value="1"/>
</dbReference>
<dbReference type="KEGG" id="sami:SAMIE_1019340"/>
<evidence type="ECO:0000259" key="1">
    <source>
        <dbReference type="SMART" id="SM01008"/>
    </source>
</evidence>
<reference evidence="2 3" key="1">
    <citation type="submission" date="2018-05" db="EMBL/GenBank/DDBJ databases">
        <title>Complete Genome Sequence of the Nonylphenol-Degrading Bacterium Sphingobium amiense DSM 16289T.</title>
        <authorList>
            <person name="Ootsuka M."/>
            <person name="Nishizawa T."/>
            <person name="Ohta H."/>
        </authorList>
    </citation>
    <scope>NUCLEOTIDE SEQUENCE [LARGE SCALE GENOMIC DNA]</scope>
    <source>
        <strain evidence="2 3">DSM 16289</strain>
    </source>
</reference>
<dbReference type="PANTHER" id="PTHR47495:SF2">
    <property type="entry name" value="ALDEHYDE DEHYDROGENASE"/>
    <property type="match status" value="1"/>
</dbReference>
<dbReference type="SMART" id="SM01008">
    <property type="entry name" value="Ald_Xan_dh_C"/>
    <property type="match status" value="1"/>
</dbReference>
<dbReference type="Proteomes" id="UP000279959">
    <property type="component" value="Chromosome"/>
</dbReference>
<sequence length="739" mass="79823">MNTCGTMTRRQFVLQSVVLGGGLAIGMRVLPESAAANVGDPAAGDIEMSAWLAIAPTGTVILQTPKGEAGNGTNSSMVLYLSEELGCDPTKVKLEPAQVRRDFRENKVYSRPGGHETWFAGRSNELREVVQQVGASARERLKAAAAAQWNVPAADLVSKDNAILDPASGRRLGYGELAAAAAAITLSKEPAIKPPSAWTLMGKRSVKQLNAASKVDGSGIYGIDFHMPGMLYAAVRHAPVQGARLRSFDAAAVNSMPGVVTVIALGPEHDTSTPVTFQSRLRAAVVVVADHYWNARKALDALPVEWDEGDLATASSTGYRDQYLARLDTPGKVAKSVGDVPAAMKTARTVVEATYESPYLEHAPMEPLNATAHVTADRVDLWLSTQQQENARMVAAEESGLSEDRIFVHPMMVGGQFGRRNHNDEVRQAVAVAKAVGRPVKLIWAREEMMRQGRYRPNAITKFQAGLGPDGLPTAWFVRQAGHSFQLQQDPNFTGFDVIAMRPLSTENEYSIDNILVEFHPMVTNVMAHSFRGSGAGFQLESFVDEVAHAGGTDPVELRRWLLRNAKDPGWLKVLNEVAEKADWGKPLPKGRAQGIAIILDHGNINAQIAEVSVTPQGDLTVHSIDVAFDCGHVINPDGVRAQMEGGILFGLSNALHEEITIEKGRVVQGNFDDYPLLRINEACEVRVHFGGNSGGDKCAPCGEAPVPPVTPAVCNAIFRATGKRVRSFPLSRHDLRWS</sequence>
<protein>
    <submittedName>
        <fullName evidence="2">Xanthine dehydrogenase family protein molybdopterin-binding subunit</fullName>
    </submittedName>
</protein>
<dbReference type="PANTHER" id="PTHR47495">
    <property type="entry name" value="ALDEHYDE DEHYDROGENASE"/>
    <property type="match status" value="1"/>
</dbReference>
<dbReference type="PIRSF" id="PIRSF036389">
    <property type="entry name" value="IOR_B"/>
    <property type="match status" value="1"/>
</dbReference>
<keyword evidence="3" id="KW-1185">Reference proteome</keyword>
<dbReference type="InterPro" id="IPR052516">
    <property type="entry name" value="N-heterocyclic_Hydroxylase"/>
</dbReference>
<evidence type="ECO:0000313" key="3">
    <source>
        <dbReference type="Proteomes" id="UP000279959"/>
    </source>
</evidence>
<dbReference type="InterPro" id="IPR000674">
    <property type="entry name" value="Ald_Oxase/Xan_DH_a/b"/>
</dbReference>
<dbReference type="SUPFAM" id="SSF56003">
    <property type="entry name" value="Molybdenum cofactor-binding domain"/>
    <property type="match status" value="2"/>
</dbReference>
<dbReference type="GO" id="GO:0016491">
    <property type="term" value="F:oxidoreductase activity"/>
    <property type="evidence" value="ECO:0007669"/>
    <property type="project" value="InterPro"/>
</dbReference>